<dbReference type="Gene3D" id="1.10.10.10">
    <property type="entry name" value="Winged helix-like DNA-binding domain superfamily/Winged helix DNA-binding domain"/>
    <property type="match status" value="1"/>
</dbReference>
<dbReference type="CDD" id="cd05466">
    <property type="entry name" value="PBP2_LTTR_substrate"/>
    <property type="match status" value="1"/>
</dbReference>
<dbReference type="InterPro" id="IPR000847">
    <property type="entry name" value="LysR_HTH_N"/>
</dbReference>
<keyword evidence="2" id="KW-0805">Transcription regulation</keyword>
<evidence type="ECO:0000259" key="5">
    <source>
        <dbReference type="PROSITE" id="PS50931"/>
    </source>
</evidence>
<dbReference type="PROSITE" id="PS50931">
    <property type="entry name" value="HTH_LYSR"/>
    <property type="match status" value="1"/>
</dbReference>
<evidence type="ECO:0000313" key="7">
    <source>
        <dbReference type="EMBL" id="NER62684.1"/>
    </source>
</evidence>
<gene>
    <name evidence="6" type="ORF">G3435_09840</name>
    <name evidence="7" type="ORF">G3436_00620</name>
</gene>
<evidence type="ECO:0000256" key="4">
    <source>
        <dbReference type="ARBA" id="ARBA00023163"/>
    </source>
</evidence>
<dbReference type="AlphaFoldDB" id="A0A6B3NTP0"/>
<comment type="caution">
    <text evidence="7">The sequence shown here is derived from an EMBL/GenBank/DDBJ whole genome shotgun (WGS) entry which is preliminary data.</text>
</comment>
<sequence>MSLVRLRTFVEVFRQRSISGAARTLDLTQPAVSQHVSGLEAAIGRSLFDRQARGVEPTAAAKELAAAIGDKLDDAERALAHARARSVELAGALQIVGHADFLAEVVSRQLRPLLEDGIRIRMQSGNHESICRLLIEGECELGVSAARPDDPRLRSELLYTDDVIAVAAPAVVERLVAAQQFVSALEAEPILAYSLTLPLVDAWLALNSIEMTTSMPAMVGQDLRALRTLLIDGYGWSALPAYLCKPHIGRGELKEIPAPVGHSSRDYHLIWTPSALRQPRVAHARQALLWRLRGNRRAQAPGTAS</sequence>
<comment type="similarity">
    <text evidence="1">Belongs to the LysR transcriptional regulatory family.</text>
</comment>
<dbReference type="PRINTS" id="PR00039">
    <property type="entry name" value="HTHLYSR"/>
</dbReference>
<dbReference type="InterPro" id="IPR005119">
    <property type="entry name" value="LysR_subst-bd"/>
</dbReference>
<dbReference type="EMBL" id="JAAHBV010000198">
    <property type="protein sequence ID" value="NER60207.1"/>
    <property type="molecule type" value="Genomic_DNA"/>
</dbReference>
<evidence type="ECO:0000313" key="8">
    <source>
        <dbReference type="Proteomes" id="UP000480410"/>
    </source>
</evidence>
<dbReference type="GO" id="GO:0003700">
    <property type="term" value="F:DNA-binding transcription factor activity"/>
    <property type="evidence" value="ECO:0007669"/>
    <property type="project" value="InterPro"/>
</dbReference>
<dbReference type="Pfam" id="PF03466">
    <property type="entry name" value="LysR_substrate"/>
    <property type="match status" value="1"/>
</dbReference>
<evidence type="ECO:0000256" key="1">
    <source>
        <dbReference type="ARBA" id="ARBA00009437"/>
    </source>
</evidence>
<dbReference type="SUPFAM" id="SSF46785">
    <property type="entry name" value="Winged helix' DNA-binding domain"/>
    <property type="match status" value="1"/>
</dbReference>
<reference evidence="8 9" key="1">
    <citation type="submission" date="2020-02" db="EMBL/GenBank/DDBJ databases">
        <title>Broccoli isolated Pseudomonas sp.</title>
        <authorList>
            <person name="Fujikawa T."/>
            <person name="Sawada H."/>
        </authorList>
    </citation>
    <scope>NUCLEOTIDE SEQUENCE [LARGE SCALE GENOMIC DNA]</scope>
    <source>
        <strain evidence="7 9">MAFF212427</strain>
        <strain evidence="6 8">MAFF212428</strain>
    </source>
</reference>
<protein>
    <submittedName>
        <fullName evidence="7">LysR family transcriptional regulator</fullName>
    </submittedName>
</protein>
<keyword evidence="4" id="KW-0804">Transcription</keyword>
<keyword evidence="3" id="KW-0238">DNA-binding</keyword>
<organism evidence="7 9">
    <name type="scientific">Pseudomonas brassicae</name>
    <dbReference type="NCBI Taxonomy" id="2708063"/>
    <lineage>
        <taxon>Bacteria</taxon>
        <taxon>Pseudomonadati</taxon>
        <taxon>Pseudomonadota</taxon>
        <taxon>Gammaproteobacteria</taxon>
        <taxon>Pseudomonadales</taxon>
        <taxon>Pseudomonadaceae</taxon>
        <taxon>Pseudomonas</taxon>
    </lineage>
</organism>
<evidence type="ECO:0000256" key="2">
    <source>
        <dbReference type="ARBA" id="ARBA00023015"/>
    </source>
</evidence>
<dbReference type="Pfam" id="PF00126">
    <property type="entry name" value="HTH_1"/>
    <property type="match status" value="1"/>
</dbReference>
<evidence type="ECO:0000313" key="6">
    <source>
        <dbReference type="EMBL" id="NER60207.1"/>
    </source>
</evidence>
<dbReference type="SUPFAM" id="SSF53850">
    <property type="entry name" value="Periplasmic binding protein-like II"/>
    <property type="match status" value="1"/>
</dbReference>
<keyword evidence="9" id="KW-1185">Reference proteome</keyword>
<dbReference type="GO" id="GO:0000976">
    <property type="term" value="F:transcription cis-regulatory region binding"/>
    <property type="evidence" value="ECO:0007669"/>
    <property type="project" value="TreeGrafter"/>
</dbReference>
<feature type="domain" description="HTH lysR-type" evidence="5">
    <location>
        <begin position="1"/>
        <end position="58"/>
    </location>
</feature>
<dbReference type="PANTHER" id="PTHR30126">
    <property type="entry name" value="HTH-TYPE TRANSCRIPTIONAL REGULATOR"/>
    <property type="match status" value="1"/>
</dbReference>
<dbReference type="InterPro" id="IPR036388">
    <property type="entry name" value="WH-like_DNA-bd_sf"/>
</dbReference>
<evidence type="ECO:0000256" key="3">
    <source>
        <dbReference type="ARBA" id="ARBA00023125"/>
    </source>
</evidence>
<dbReference type="RefSeq" id="WP_163940312.1">
    <property type="nucleotide sequence ID" value="NZ_JAAHBU010000004.1"/>
</dbReference>
<accession>A0A6M0CYI4</accession>
<evidence type="ECO:0000313" key="9">
    <source>
        <dbReference type="Proteomes" id="UP000482634"/>
    </source>
</evidence>
<dbReference type="PANTHER" id="PTHR30126:SF39">
    <property type="entry name" value="HTH-TYPE TRANSCRIPTIONAL REGULATOR CYSL"/>
    <property type="match status" value="1"/>
</dbReference>
<dbReference type="InterPro" id="IPR036390">
    <property type="entry name" value="WH_DNA-bd_sf"/>
</dbReference>
<dbReference type="Proteomes" id="UP000482634">
    <property type="component" value="Unassembled WGS sequence"/>
</dbReference>
<dbReference type="EMBL" id="JAAHBU010000004">
    <property type="protein sequence ID" value="NER62684.1"/>
    <property type="molecule type" value="Genomic_DNA"/>
</dbReference>
<dbReference type="Proteomes" id="UP000480410">
    <property type="component" value="Unassembled WGS sequence"/>
</dbReference>
<dbReference type="Gene3D" id="3.40.190.290">
    <property type="match status" value="1"/>
</dbReference>
<proteinExistence type="inferred from homology"/>
<name>A0A6B3NTP0_9PSED</name>
<accession>A0A6B3NTP0</accession>